<dbReference type="SUPFAM" id="SSF81653">
    <property type="entry name" value="Calcium ATPase, transduction domain A"/>
    <property type="match status" value="1"/>
</dbReference>
<dbReference type="Gene3D" id="3.40.1110.10">
    <property type="entry name" value="Calcium-transporting ATPase, cytoplasmic domain N"/>
    <property type="match status" value="1"/>
</dbReference>
<comment type="similarity">
    <text evidence="2 15">Belongs to the cation transport ATPase (P-type) (TC 3.A.3) family. Type IB subfamily.</text>
</comment>
<dbReference type="InterPro" id="IPR001757">
    <property type="entry name" value="P_typ_ATPase"/>
</dbReference>
<dbReference type="SUPFAM" id="SSF56784">
    <property type="entry name" value="HAD-like"/>
    <property type="match status" value="1"/>
</dbReference>
<keyword evidence="5" id="KW-0597">Phosphoprotein</keyword>
<protein>
    <submittedName>
        <fullName evidence="17">Cd2+/Zn2+-exporting ATPase</fullName>
    </submittedName>
</protein>
<keyword evidence="12 15" id="KW-1133">Transmembrane helix</keyword>
<dbReference type="InterPro" id="IPR008250">
    <property type="entry name" value="ATPase_P-typ_transduc_dom_A_sf"/>
</dbReference>
<feature type="transmembrane region" description="Helical" evidence="15">
    <location>
        <begin position="93"/>
        <end position="123"/>
    </location>
</feature>
<dbReference type="STRING" id="930152.SAMN05216565_11231"/>
<reference evidence="18" key="1">
    <citation type="submission" date="2016-10" db="EMBL/GenBank/DDBJ databases">
        <authorList>
            <person name="Varghese N."/>
            <person name="Submissions S."/>
        </authorList>
    </citation>
    <scope>NUCLEOTIDE SEQUENCE [LARGE SCALE GENOMIC DNA]</scope>
    <source>
        <strain evidence="18">IBRC-M10078</strain>
    </source>
</reference>
<dbReference type="InterPro" id="IPR036412">
    <property type="entry name" value="HAD-like_sf"/>
</dbReference>
<feature type="transmembrane region" description="Helical" evidence="15">
    <location>
        <begin position="291"/>
        <end position="315"/>
    </location>
</feature>
<evidence type="ECO:0000256" key="10">
    <source>
        <dbReference type="ARBA" id="ARBA00022842"/>
    </source>
</evidence>
<feature type="domain" description="P-type ATPase A" evidence="16">
    <location>
        <begin position="141"/>
        <end position="241"/>
    </location>
</feature>
<keyword evidence="4 15" id="KW-1003">Cell membrane</keyword>
<feature type="transmembrane region" description="Helical" evidence="15">
    <location>
        <begin position="600"/>
        <end position="619"/>
    </location>
</feature>
<evidence type="ECO:0000256" key="12">
    <source>
        <dbReference type="ARBA" id="ARBA00022989"/>
    </source>
</evidence>
<evidence type="ECO:0000256" key="7">
    <source>
        <dbReference type="ARBA" id="ARBA00022723"/>
    </source>
</evidence>
<dbReference type="SUPFAM" id="SSF81665">
    <property type="entry name" value="Calcium ATPase, transmembrane domain M"/>
    <property type="match status" value="1"/>
</dbReference>
<dbReference type="GO" id="GO:0005886">
    <property type="term" value="C:plasma membrane"/>
    <property type="evidence" value="ECO:0007669"/>
    <property type="project" value="UniProtKB-SubCell"/>
</dbReference>
<name>A0A1H0WMA6_9BACI</name>
<evidence type="ECO:0000256" key="3">
    <source>
        <dbReference type="ARBA" id="ARBA00022448"/>
    </source>
</evidence>
<dbReference type="AlphaFoldDB" id="A0A1H0WMA6"/>
<dbReference type="SFLD" id="SFLDS00003">
    <property type="entry name" value="Haloacid_Dehalogenase"/>
    <property type="match status" value="1"/>
</dbReference>
<dbReference type="PROSITE" id="PS00154">
    <property type="entry name" value="ATPASE_E1_E2"/>
    <property type="match status" value="1"/>
</dbReference>
<keyword evidence="10" id="KW-0460">Magnesium</keyword>
<dbReference type="Pfam" id="PF00122">
    <property type="entry name" value="E1-E2_ATPase"/>
    <property type="match status" value="1"/>
</dbReference>
<keyword evidence="18" id="KW-1185">Reference proteome</keyword>
<evidence type="ECO:0000256" key="2">
    <source>
        <dbReference type="ARBA" id="ARBA00006024"/>
    </source>
</evidence>
<dbReference type="InterPro" id="IPR059000">
    <property type="entry name" value="ATPase_P-type_domA"/>
</dbReference>
<evidence type="ECO:0000256" key="13">
    <source>
        <dbReference type="ARBA" id="ARBA00023065"/>
    </source>
</evidence>
<dbReference type="CDD" id="cd07551">
    <property type="entry name" value="P-type_ATPase_HM_ZosA_PfeT-like"/>
    <property type="match status" value="1"/>
</dbReference>
<evidence type="ECO:0000256" key="6">
    <source>
        <dbReference type="ARBA" id="ARBA00022692"/>
    </source>
</evidence>
<dbReference type="PANTHER" id="PTHR43079">
    <property type="entry name" value="PROBABLE CADMIUM/ZINC-TRANSPORTING ATPASE HMA1"/>
    <property type="match status" value="1"/>
</dbReference>
<dbReference type="FunFam" id="2.70.150.10:FF:000002">
    <property type="entry name" value="Copper-transporting ATPase 1, putative"/>
    <property type="match status" value="1"/>
</dbReference>
<evidence type="ECO:0000256" key="14">
    <source>
        <dbReference type="ARBA" id="ARBA00023136"/>
    </source>
</evidence>
<dbReference type="InterPro" id="IPR023298">
    <property type="entry name" value="ATPase_P-typ_TM_dom_sf"/>
</dbReference>
<feature type="transmembrane region" description="Helical" evidence="15">
    <location>
        <begin position="31"/>
        <end position="50"/>
    </location>
</feature>
<dbReference type="InterPro" id="IPR023214">
    <property type="entry name" value="HAD_sf"/>
</dbReference>
<evidence type="ECO:0000256" key="15">
    <source>
        <dbReference type="RuleBase" id="RU362081"/>
    </source>
</evidence>
<dbReference type="NCBIfam" id="TIGR01525">
    <property type="entry name" value="ATPase-IB_hvy"/>
    <property type="match status" value="1"/>
</dbReference>
<keyword evidence="11" id="KW-1278">Translocase</keyword>
<dbReference type="InterPro" id="IPR044492">
    <property type="entry name" value="P_typ_ATPase_HD_dom"/>
</dbReference>
<dbReference type="PANTHER" id="PTHR43079:SF1">
    <property type="entry name" value="CADMIUM_ZINC-TRANSPORTING ATPASE HMA1, CHLOROPLASTIC-RELATED"/>
    <property type="match status" value="1"/>
</dbReference>
<dbReference type="Proteomes" id="UP000199159">
    <property type="component" value="Unassembled WGS sequence"/>
</dbReference>
<dbReference type="RefSeq" id="WP_386756411.1">
    <property type="nucleotide sequence ID" value="NZ_FNJU01000012.1"/>
</dbReference>
<dbReference type="SFLD" id="SFLDF00027">
    <property type="entry name" value="p-type_atpase"/>
    <property type="match status" value="1"/>
</dbReference>
<evidence type="ECO:0000256" key="8">
    <source>
        <dbReference type="ARBA" id="ARBA00022741"/>
    </source>
</evidence>
<keyword evidence="6 15" id="KW-0812">Transmembrane</keyword>
<keyword evidence="3" id="KW-0813">Transport</keyword>
<evidence type="ECO:0000256" key="11">
    <source>
        <dbReference type="ARBA" id="ARBA00022967"/>
    </source>
</evidence>
<dbReference type="Gene3D" id="2.70.150.10">
    <property type="entry name" value="Calcium-transporting ATPase, cytoplasmic transduction domain A"/>
    <property type="match status" value="1"/>
</dbReference>
<dbReference type="InterPro" id="IPR051949">
    <property type="entry name" value="Cation_Transport_ATPase"/>
</dbReference>
<evidence type="ECO:0000256" key="9">
    <source>
        <dbReference type="ARBA" id="ARBA00022840"/>
    </source>
</evidence>
<dbReference type="Pfam" id="PF00702">
    <property type="entry name" value="Hydrolase"/>
    <property type="match status" value="1"/>
</dbReference>
<organism evidence="17 18">
    <name type="scientific">Litchfieldia salsa</name>
    <dbReference type="NCBI Taxonomy" id="930152"/>
    <lineage>
        <taxon>Bacteria</taxon>
        <taxon>Bacillati</taxon>
        <taxon>Bacillota</taxon>
        <taxon>Bacilli</taxon>
        <taxon>Bacillales</taxon>
        <taxon>Bacillaceae</taxon>
        <taxon>Litchfieldia</taxon>
    </lineage>
</organism>
<evidence type="ECO:0000259" key="16">
    <source>
        <dbReference type="Pfam" id="PF00122"/>
    </source>
</evidence>
<keyword evidence="13" id="KW-0406">Ion transport</keyword>
<dbReference type="NCBIfam" id="TIGR01494">
    <property type="entry name" value="ATPase_P-type"/>
    <property type="match status" value="1"/>
</dbReference>
<dbReference type="Gene3D" id="3.40.50.1000">
    <property type="entry name" value="HAD superfamily/HAD-like"/>
    <property type="match status" value="1"/>
</dbReference>
<dbReference type="GO" id="GO:0016887">
    <property type="term" value="F:ATP hydrolysis activity"/>
    <property type="evidence" value="ECO:0007669"/>
    <property type="project" value="InterPro"/>
</dbReference>
<dbReference type="NCBIfam" id="TIGR01512">
    <property type="entry name" value="ATPase-IB2_Cd"/>
    <property type="match status" value="1"/>
</dbReference>
<dbReference type="InterPro" id="IPR018303">
    <property type="entry name" value="ATPase_P-typ_P_site"/>
</dbReference>
<dbReference type="InterPro" id="IPR027256">
    <property type="entry name" value="P-typ_ATPase_IB"/>
</dbReference>
<keyword evidence="14 15" id="KW-0472">Membrane</keyword>
<feature type="transmembrane region" description="Helical" evidence="15">
    <location>
        <begin position="260"/>
        <end position="279"/>
    </location>
</feature>
<dbReference type="EMBL" id="FNJU01000012">
    <property type="protein sequence ID" value="SDP91436.1"/>
    <property type="molecule type" value="Genomic_DNA"/>
</dbReference>
<dbReference type="PRINTS" id="PR00119">
    <property type="entry name" value="CATATPASE"/>
</dbReference>
<dbReference type="GO" id="GO:0019829">
    <property type="term" value="F:ATPase-coupled monoatomic cation transmembrane transporter activity"/>
    <property type="evidence" value="ECO:0007669"/>
    <property type="project" value="InterPro"/>
</dbReference>
<gene>
    <name evidence="17" type="ORF">SAMN05216565_11231</name>
</gene>
<keyword evidence="9 15" id="KW-0067">ATP-binding</keyword>
<dbReference type="GO" id="GO:0046872">
    <property type="term" value="F:metal ion binding"/>
    <property type="evidence" value="ECO:0007669"/>
    <property type="project" value="UniProtKB-KW"/>
</dbReference>
<dbReference type="PRINTS" id="PR00941">
    <property type="entry name" value="CDATPASE"/>
</dbReference>
<evidence type="ECO:0000256" key="4">
    <source>
        <dbReference type="ARBA" id="ARBA00022475"/>
    </source>
</evidence>
<evidence type="ECO:0000256" key="5">
    <source>
        <dbReference type="ARBA" id="ARBA00022553"/>
    </source>
</evidence>
<keyword evidence="8 15" id="KW-0547">Nucleotide-binding</keyword>
<evidence type="ECO:0000313" key="17">
    <source>
        <dbReference type="EMBL" id="SDP91436.1"/>
    </source>
</evidence>
<proteinExistence type="inferred from homology"/>
<accession>A0A1H0WMA6</accession>
<evidence type="ECO:0000256" key="1">
    <source>
        <dbReference type="ARBA" id="ARBA00004651"/>
    </source>
</evidence>
<evidence type="ECO:0000313" key="18">
    <source>
        <dbReference type="Proteomes" id="UP000199159"/>
    </source>
</evidence>
<comment type="subcellular location">
    <subcellularLocation>
        <location evidence="1">Cell membrane</location>
        <topology evidence="1">Multi-pass membrane protein</topology>
    </subcellularLocation>
</comment>
<dbReference type="GO" id="GO:0005524">
    <property type="term" value="F:ATP binding"/>
    <property type="evidence" value="ECO:0007669"/>
    <property type="project" value="UniProtKB-UniRule"/>
</dbReference>
<feature type="transmembrane region" description="Helical" evidence="15">
    <location>
        <begin position="57"/>
        <end position="73"/>
    </location>
</feature>
<dbReference type="SFLD" id="SFLDG00002">
    <property type="entry name" value="C1.7:_P-type_atpase_like"/>
    <property type="match status" value="1"/>
</dbReference>
<dbReference type="InterPro" id="IPR023299">
    <property type="entry name" value="ATPase_P-typ_cyto_dom_N"/>
</dbReference>
<keyword evidence="7 15" id="KW-0479">Metal-binding</keyword>
<dbReference type="FunFam" id="3.40.50.1000:FF:000020">
    <property type="entry name" value="Probable cation-transporting P-type ATPase"/>
    <property type="match status" value="1"/>
</dbReference>
<sequence>MNTSVKAVSQQPNKIQTEQKNEGILTKMKEHIELVAALASGLLIIIGYILSKTNAETLSIVIFLSAFVIGGFAKAKEGIEDTIENKELNVEMLMIFAAIGSAIIGYWMEGAILIFIFALSGALETYTMNKSHREISSLMNLQPEQATLLTNGNHKVVKVTSLRVGDTILIKPGERVPADGKISRGNTNIDESAISGESIPVSKSTDSVVFAGTVNLQGSISVEVTKESSDTLFQKIIQLVQNAQSEKSPSQLFIERFEGAYVKCVLVAVGLMMVLPYFLLGWSWTETFYRAMILLVVASPCALVASIMPASLSAISTGARHGILFKGGIHLEQLGNLEAIAFDKTGTLTKGKPEVTSVIVREGISETEFLQTVASIEHHSTHPLAKSIVAFAQDNQKLDLLQPDGIEDVPGWGVTGTLNSFEWKIGKAEFVGKEQAEAFQDGIATSLATSGNTIVFVSDSDGVIGLIALKDTVRTDTAASIKELKRLGIQTVMLTGDSERTASAIASECKIDSYMAECLPEQKVEYIKKLKEKYGIVGMVGDGINDAPALATAHVGLAMGEGTDVALETADIVLMKNDLTRIAEAVQLSKRMNRIIKQNIIFSITVIMFLICSNFLQIIDLPFGVIGHEGSTILVILNGLRLLKG</sequence>